<dbReference type="EMBL" id="OX451736">
    <property type="protein sequence ID" value="CAI8585479.1"/>
    <property type="molecule type" value="Genomic_DNA"/>
</dbReference>
<gene>
    <name evidence="8" type="ORF">VFH_I208320</name>
</gene>
<dbReference type="Pfam" id="PF02984">
    <property type="entry name" value="Cyclin_C"/>
    <property type="match status" value="1"/>
</dbReference>
<sequence>MDFEPEFPIPTRKEMETITNYLAVEPDFIAAENFFTTRRHILLRKHAVSIIAKLSRSIVPDTDAFIPYLAMNYFDRFLSRHKMILKDVEGFMDSAKVRLIAIACLTLSAKMRTGYFSVNQLLDKLYLEMDVSISYLKVMRMELMILDELHWKMRSVTAFCFLNNYNAYFKRFGSFKRRCINEIIVQAQGEVAFIHYLPSHIALSAFLAAAKIAYPSKFKEIAIHIESKIDLQGQVKECVKKMVNLCYRLNIEIEAPGSEICTASSKVVAVSEEKTKEVGTSEIKEIQQSSGEGAFVVDSSEEKEETPLIRQRRDKGKMETSHLQEDVEVLSDKTEVAAEEIEVEKRRLFKGKAVDVTETCDDDKARVEAIIQRAVEKGAEAQAQPRMEGYISEIIELADQPKRQMDFELKWPIVVPSLEEEIEDAQPQESTTISLKIPGTRRNLNFGCGTCNVS</sequence>
<reference evidence="8 9" key="1">
    <citation type="submission" date="2023-01" db="EMBL/GenBank/DDBJ databases">
        <authorList>
            <person name="Kreplak J."/>
        </authorList>
    </citation>
    <scope>NUCLEOTIDE SEQUENCE [LARGE SCALE GENOMIC DNA]</scope>
</reference>
<keyword evidence="9" id="KW-1185">Reference proteome</keyword>
<dbReference type="AlphaFoldDB" id="A0AAV0YI69"/>
<keyword evidence="4" id="KW-0131">Cell cycle</keyword>
<organism evidence="8 9">
    <name type="scientific">Vicia faba</name>
    <name type="common">Broad bean</name>
    <name type="synonym">Faba vulgaris</name>
    <dbReference type="NCBI Taxonomy" id="3906"/>
    <lineage>
        <taxon>Eukaryota</taxon>
        <taxon>Viridiplantae</taxon>
        <taxon>Streptophyta</taxon>
        <taxon>Embryophyta</taxon>
        <taxon>Tracheophyta</taxon>
        <taxon>Spermatophyta</taxon>
        <taxon>Magnoliopsida</taxon>
        <taxon>eudicotyledons</taxon>
        <taxon>Gunneridae</taxon>
        <taxon>Pentapetalae</taxon>
        <taxon>rosids</taxon>
        <taxon>fabids</taxon>
        <taxon>Fabales</taxon>
        <taxon>Fabaceae</taxon>
        <taxon>Papilionoideae</taxon>
        <taxon>50 kb inversion clade</taxon>
        <taxon>NPAAA clade</taxon>
        <taxon>Hologalegina</taxon>
        <taxon>IRL clade</taxon>
        <taxon>Fabeae</taxon>
        <taxon>Vicia</taxon>
    </lineage>
</organism>
<evidence type="ECO:0000256" key="1">
    <source>
        <dbReference type="ARBA" id="ARBA00011177"/>
    </source>
</evidence>
<dbReference type="InterPro" id="IPR039361">
    <property type="entry name" value="Cyclin"/>
</dbReference>
<evidence type="ECO:0000256" key="3">
    <source>
        <dbReference type="ARBA" id="ARBA00023127"/>
    </source>
</evidence>
<accession>A0AAV0YI69</accession>
<evidence type="ECO:0000256" key="5">
    <source>
        <dbReference type="ARBA" id="ARBA00032263"/>
    </source>
</evidence>
<dbReference type="GO" id="GO:0051301">
    <property type="term" value="P:cell division"/>
    <property type="evidence" value="ECO:0007669"/>
    <property type="project" value="UniProtKB-KW"/>
</dbReference>
<dbReference type="InterPro" id="IPR006671">
    <property type="entry name" value="Cyclin_N"/>
</dbReference>
<dbReference type="Proteomes" id="UP001157006">
    <property type="component" value="Chromosome 1L"/>
</dbReference>
<evidence type="ECO:0000313" key="8">
    <source>
        <dbReference type="EMBL" id="CAI8585479.1"/>
    </source>
</evidence>
<protein>
    <recommendedName>
        <fullName evidence="5">B-like cyclin</fullName>
    </recommendedName>
</protein>
<dbReference type="SUPFAM" id="SSF47954">
    <property type="entry name" value="Cyclin-like"/>
    <property type="match status" value="1"/>
</dbReference>
<evidence type="ECO:0000259" key="6">
    <source>
        <dbReference type="Pfam" id="PF00134"/>
    </source>
</evidence>
<evidence type="ECO:0000256" key="2">
    <source>
        <dbReference type="ARBA" id="ARBA00022618"/>
    </source>
</evidence>
<dbReference type="Pfam" id="PF00134">
    <property type="entry name" value="Cyclin_N"/>
    <property type="match status" value="1"/>
</dbReference>
<dbReference type="InterPro" id="IPR036915">
    <property type="entry name" value="Cyclin-like_sf"/>
</dbReference>
<dbReference type="InterPro" id="IPR004367">
    <property type="entry name" value="Cyclin_C-dom"/>
</dbReference>
<feature type="domain" description="Cyclin N-terminal" evidence="6">
    <location>
        <begin position="20"/>
        <end position="154"/>
    </location>
</feature>
<evidence type="ECO:0000256" key="4">
    <source>
        <dbReference type="ARBA" id="ARBA00023306"/>
    </source>
</evidence>
<comment type="subunit">
    <text evidence="1">Interacts with the CDC2 protein kinase to form a serine/threonine kinase holoenzyme complex also known as maturation promoting factor (MPF). The cyclin subunit imparts substrate specificity to the complex.</text>
</comment>
<dbReference type="Gene3D" id="1.10.472.10">
    <property type="entry name" value="Cyclin-like"/>
    <property type="match status" value="2"/>
</dbReference>
<evidence type="ECO:0000259" key="7">
    <source>
        <dbReference type="Pfam" id="PF02984"/>
    </source>
</evidence>
<keyword evidence="3" id="KW-0195">Cyclin</keyword>
<feature type="domain" description="Cyclin C-terminal" evidence="7">
    <location>
        <begin position="190"/>
        <end position="246"/>
    </location>
</feature>
<keyword evidence="2" id="KW-0132">Cell division</keyword>
<evidence type="ECO:0000313" key="9">
    <source>
        <dbReference type="Proteomes" id="UP001157006"/>
    </source>
</evidence>
<name>A0AAV0YI69_VICFA</name>
<dbReference type="PANTHER" id="PTHR10177">
    <property type="entry name" value="CYCLINS"/>
    <property type="match status" value="1"/>
</dbReference>
<proteinExistence type="predicted"/>